<protein>
    <submittedName>
        <fullName evidence="3">Uncharacterized protein</fullName>
    </submittedName>
</protein>
<feature type="signal peptide" evidence="2">
    <location>
        <begin position="1"/>
        <end position="21"/>
    </location>
</feature>
<gene>
    <name evidence="3" type="primary">AUGUSTUS-3.0.2_00604</name>
    <name evidence="3" type="ORF">TcasGA2_TC000604</name>
</gene>
<dbReference type="AlphaFoldDB" id="D6W9D6"/>
<dbReference type="Proteomes" id="UP000007266">
    <property type="component" value="Linkage group 2"/>
</dbReference>
<evidence type="ECO:0000313" key="4">
    <source>
        <dbReference type="Proteomes" id="UP000007266"/>
    </source>
</evidence>
<evidence type="ECO:0000313" key="3">
    <source>
        <dbReference type="EMBL" id="EEZ98175.1"/>
    </source>
</evidence>
<evidence type="ECO:0000256" key="1">
    <source>
        <dbReference type="SAM" id="MobiDB-lite"/>
    </source>
</evidence>
<reference evidence="3 4" key="1">
    <citation type="journal article" date="2008" name="Nature">
        <title>The genome of the model beetle and pest Tribolium castaneum.</title>
        <authorList>
            <consortium name="Tribolium Genome Sequencing Consortium"/>
            <person name="Richards S."/>
            <person name="Gibbs R.A."/>
            <person name="Weinstock G.M."/>
            <person name="Brown S.J."/>
            <person name="Denell R."/>
            <person name="Beeman R.W."/>
            <person name="Gibbs R."/>
            <person name="Beeman R.W."/>
            <person name="Brown S.J."/>
            <person name="Bucher G."/>
            <person name="Friedrich M."/>
            <person name="Grimmelikhuijzen C.J."/>
            <person name="Klingler M."/>
            <person name="Lorenzen M."/>
            <person name="Richards S."/>
            <person name="Roth S."/>
            <person name="Schroder R."/>
            <person name="Tautz D."/>
            <person name="Zdobnov E.M."/>
            <person name="Muzny D."/>
            <person name="Gibbs R.A."/>
            <person name="Weinstock G.M."/>
            <person name="Attaway T."/>
            <person name="Bell S."/>
            <person name="Buhay C.J."/>
            <person name="Chandrabose M.N."/>
            <person name="Chavez D."/>
            <person name="Clerk-Blankenburg K.P."/>
            <person name="Cree A."/>
            <person name="Dao M."/>
            <person name="Davis C."/>
            <person name="Chacko J."/>
            <person name="Dinh H."/>
            <person name="Dugan-Rocha S."/>
            <person name="Fowler G."/>
            <person name="Garner T.T."/>
            <person name="Garnes J."/>
            <person name="Gnirke A."/>
            <person name="Hawes A."/>
            <person name="Hernandez J."/>
            <person name="Hines S."/>
            <person name="Holder M."/>
            <person name="Hume J."/>
            <person name="Jhangiani S.N."/>
            <person name="Joshi V."/>
            <person name="Khan Z.M."/>
            <person name="Jackson L."/>
            <person name="Kovar C."/>
            <person name="Kowis A."/>
            <person name="Lee S."/>
            <person name="Lewis L.R."/>
            <person name="Margolis J."/>
            <person name="Morgan M."/>
            <person name="Nazareth L.V."/>
            <person name="Nguyen N."/>
            <person name="Okwuonu G."/>
            <person name="Parker D."/>
            <person name="Richards S."/>
            <person name="Ruiz S.J."/>
            <person name="Santibanez J."/>
            <person name="Savard J."/>
            <person name="Scherer S.E."/>
            <person name="Schneider B."/>
            <person name="Sodergren E."/>
            <person name="Tautz D."/>
            <person name="Vattahil S."/>
            <person name="Villasana D."/>
            <person name="White C.S."/>
            <person name="Wright R."/>
            <person name="Park Y."/>
            <person name="Beeman R.W."/>
            <person name="Lord J."/>
            <person name="Oppert B."/>
            <person name="Lorenzen M."/>
            <person name="Brown S."/>
            <person name="Wang L."/>
            <person name="Savard J."/>
            <person name="Tautz D."/>
            <person name="Richards S."/>
            <person name="Weinstock G."/>
            <person name="Gibbs R.A."/>
            <person name="Liu Y."/>
            <person name="Worley K."/>
            <person name="Weinstock G."/>
            <person name="Elsik C.G."/>
            <person name="Reese J.T."/>
            <person name="Elhaik E."/>
            <person name="Landan G."/>
            <person name="Graur D."/>
            <person name="Arensburger P."/>
            <person name="Atkinson P."/>
            <person name="Beeman R.W."/>
            <person name="Beidler J."/>
            <person name="Brown S.J."/>
            <person name="Demuth J.P."/>
            <person name="Drury D.W."/>
            <person name="Du Y.Z."/>
            <person name="Fujiwara H."/>
            <person name="Lorenzen M."/>
            <person name="Maselli V."/>
            <person name="Osanai M."/>
            <person name="Park Y."/>
            <person name="Robertson H.M."/>
            <person name="Tu Z."/>
            <person name="Wang J.J."/>
            <person name="Wang S."/>
            <person name="Richards S."/>
            <person name="Song H."/>
            <person name="Zhang L."/>
            <person name="Sodergren E."/>
            <person name="Werner D."/>
            <person name="Stanke M."/>
            <person name="Morgenstern B."/>
            <person name="Solovyev V."/>
            <person name="Kosarev P."/>
            <person name="Brown G."/>
            <person name="Chen H.C."/>
            <person name="Ermolaeva O."/>
            <person name="Hlavina W."/>
            <person name="Kapustin Y."/>
            <person name="Kiryutin B."/>
            <person name="Kitts P."/>
            <person name="Maglott D."/>
            <person name="Pruitt K."/>
            <person name="Sapojnikov V."/>
            <person name="Souvorov A."/>
            <person name="Mackey A.J."/>
            <person name="Waterhouse R.M."/>
            <person name="Wyder S."/>
            <person name="Zdobnov E.M."/>
            <person name="Zdobnov E.M."/>
            <person name="Wyder S."/>
            <person name="Kriventseva E.V."/>
            <person name="Kadowaki T."/>
            <person name="Bork P."/>
            <person name="Aranda M."/>
            <person name="Bao R."/>
            <person name="Beermann A."/>
            <person name="Berns N."/>
            <person name="Bolognesi R."/>
            <person name="Bonneton F."/>
            <person name="Bopp D."/>
            <person name="Brown S.J."/>
            <person name="Bucher G."/>
            <person name="Butts T."/>
            <person name="Chaumot A."/>
            <person name="Denell R.E."/>
            <person name="Ferrier D.E."/>
            <person name="Friedrich M."/>
            <person name="Gordon C.M."/>
            <person name="Jindra M."/>
            <person name="Klingler M."/>
            <person name="Lan Q."/>
            <person name="Lattorff H.M."/>
            <person name="Laudet V."/>
            <person name="von Levetsow C."/>
            <person name="Liu Z."/>
            <person name="Lutz R."/>
            <person name="Lynch J.A."/>
            <person name="da Fonseca R.N."/>
            <person name="Posnien N."/>
            <person name="Reuter R."/>
            <person name="Roth S."/>
            <person name="Savard J."/>
            <person name="Schinko J.B."/>
            <person name="Schmitt C."/>
            <person name="Schoppmeier M."/>
            <person name="Schroder R."/>
            <person name="Shippy T.D."/>
            <person name="Simonnet F."/>
            <person name="Marques-Souza H."/>
            <person name="Tautz D."/>
            <person name="Tomoyasu Y."/>
            <person name="Trauner J."/>
            <person name="Van der Zee M."/>
            <person name="Vervoort M."/>
            <person name="Wittkopp N."/>
            <person name="Wimmer E.A."/>
            <person name="Yang X."/>
            <person name="Jones A.K."/>
            <person name="Sattelle D.B."/>
            <person name="Ebert P.R."/>
            <person name="Nelson D."/>
            <person name="Scott J.G."/>
            <person name="Beeman R.W."/>
            <person name="Muthukrishnan S."/>
            <person name="Kramer K.J."/>
            <person name="Arakane Y."/>
            <person name="Beeman R.W."/>
            <person name="Zhu Q."/>
            <person name="Hogenkamp D."/>
            <person name="Dixit R."/>
            <person name="Oppert B."/>
            <person name="Jiang H."/>
            <person name="Zou Z."/>
            <person name="Marshall J."/>
            <person name="Elpidina E."/>
            <person name="Vinokurov K."/>
            <person name="Oppert C."/>
            <person name="Zou Z."/>
            <person name="Evans J."/>
            <person name="Lu Z."/>
            <person name="Zhao P."/>
            <person name="Sumathipala N."/>
            <person name="Altincicek B."/>
            <person name="Vilcinskas A."/>
            <person name="Williams M."/>
            <person name="Hultmark D."/>
            <person name="Hetru C."/>
            <person name="Jiang H."/>
            <person name="Grimmelikhuijzen C.J."/>
            <person name="Hauser F."/>
            <person name="Cazzamali G."/>
            <person name="Williamson M."/>
            <person name="Park Y."/>
            <person name="Li B."/>
            <person name="Tanaka Y."/>
            <person name="Predel R."/>
            <person name="Neupert S."/>
            <person name="Schachtner J."/>
            <person name="Verleyen P."/>
            <person name="Raible F."/>
            <person name="Bork P."/>
            <person name="Friedrich M."/>
            <person name="Walden K.K."/>
            <person name="Robertson H.M."/>
            <person name="Angeli S."/>
            <person name="Foret S."/>
            <person name="Bucher G."/>
            <person name="Schuetz S."/>
            <person name="Maleszka R."/>
            <person name="Wimmer E.A."/>
            <person name="Beeman R.W."/>
            <person name="Lorenzen M."/>
            <person name="Tomoyasu Y."/>
            <person name="Miller S.C."/>
            <person name="Grossmann D."/>
            <person name="Bucher G."/>
        </authorList>
    </citation>
    <scope>NUCLEOTIDE SEQUENCE [LARGE SCALE GENOMIC DNA]</scope>
    <source>
        <strain evidence="3 4">Georgia GA2</strain>
    </source>
</reference>
<accession>D6W9D6</accession>
<keyword evidence="4" id="KW-1185">Reference proteome</keyword>
<proteinExistence type="predicted"/>
<dbReference type="HOGENOM" id="CLU_2200273_0_0_1"/>
<sequence>MGVSLWLSICVFACLWFVSRFMTGRRQLQNNLHVIEDGLRRMQEEIERRQRENSISYGENLEEIMEELKKDGLMNEDLKEKEEQDKEAKPGKEALEAEPLLVQDKKND</sequence>
<keyword evidence="2" id="KW-0732">Signal</keyword>
<feature type="region of interest" description="Disordered" evidence="1">
    <location>
        <begin position="72"/>
        <end position="108"/>
    </location>
</feature>
<reference evidence="3 4" key="2">
    <citation type="journal article" date="2010" name="Nucleic Acids Res.">
        <title>BeetleBase in 2010: revisions to provide comprehensive genomic information for Tribolium castaneum.</title>
        <authorList>
            <person name="Kim H.S."/>
            <person name="Murphy T."/>
            <person name="Xia J."/>
            <person name="Caragea D."/>
            <person name="Park Y."/>
            <person name="Beeman R.W."/>
            <person name="Lorenzen M.D."/>
            <person name="Butcher S."/>
            <person name="Manak J.R."/>
            <person name="Brown S.J."/>
        </authorList>
    </citation>
    <scope>GENOME REANNOTATION</scope>
    <source>
        <strain evidence="3 4">Georgia GA2</strain>
    </source>
</reference>
<name>D6W9D6_TRICA</name>
<dbReference type="EMBL" id="KQ971312">
    <property type="protein sequence ID" value="EEZ98175.1"/>
    <property type="molecule type" value="Genomic_DNA"/>
</dbReference>
<feature type="chain" id="PRO_5003088985" evidence="2">
    <location>
        <begin position="22"/>
        <end position="108"/>
    </location>
</feature>
<feature type="compositionally biased region" description="Basic and acidic residues" evidence="1">
    <location>
        <begin position="72"/>
        <end position="95"/>
    </location>
</feature>
<evidence type="ECO:0000256" key="2">
    <source>
        <dbReference type="SAM" id="SignalP"/>
    </source>
</evidence>
<organism evidence="3 4">
    <name type="scientific">Tribolium castaneum</name>
    <name type="common">Red flour beetle</name>
    <dbReference type="NCBI Taxonomy" id="7070"/>
    <lineage>
        <taxon>Eukaryota</taxon>
        <taxon>Metazoa</taxon>
        <taxon>Ecdysozoa</taxon>
        <taxon>Arthropoda</taxon>
        <taxon>Hexapoda</taxon>
        <taxon>Insecta</taxon>
        <taxon>Pterygota</taxon>
        <taxon>Neoptera</taxon>
        <taxon>Endopterygota</taxon>
        <taxon>Coleoptera</taxon>
        <taxon>Polyphaga</taxon>
        <taxon>Cucujiformia</taxon>
        <taxon>Tenebrionidae</taxon>
        <taxon>Tenebrionidae incertae sedis</taxon>
        <taxon>Tribolium</taxon>
    </lineage>
</organism>